<reference evidence="1" key="2">
    <citation type="submission" date="2021-08" db="EMBL/GenBank/DDBJ databases">
        <authorList>
            <person name="Tani A."/>
            <person name="Ola A."/>
            <person name="Ogura Y."/>
            <person name="Katsura K."/>
            <person name="Hayashi T."/>
        </authorList>
    </citation>
    <scope>NUCLEOTIDE SEQUENCE</scope>
    <source>
        <strain evidence="1">JCM 32048</strain>
    </source>
</reference>
<accession>A0AA37HJW0</accession>
<dbReference type="Proteomes" id="UP001055286">
    <property type="component" value="Unassembled WGS sequence"/>
</dbReference>
<sequence>MTEVYRNLTRRAWSVREGGRVVAHLPELALRDVRLVVRPGGRAAVLRTGQRSVHAWARGTRTELPAIPPGAVEIGYSPFEAEFFTSRPGFSKVLACRIIVFTDSGTAFALL</sequence>
<dbReference type="Pfam" id="PF25735">
    <property type="entry name" value="Phage_L5_gp82"/>
    <property type="match status" value="1"/>
</dbReference>
<name>A0AA37HJW0_9HYPH</name>
<evidence type="ECO:0000313" key="1">
    <source>
        <dbReference type="EMBL" id="GJD66480.1"/>
    </source>
</evidence>
<dbReference type="RefSeq" id="WP_099901749.1">
    <property type="nucleotide sequence ID" value="NZ_BPQJ01000066.1"/>
</dbReference>
<keyword evidence="2" id="KW-1185">Reference proteome</keyword>
<dbReference type="InterPro" id="IPR058002">
    <property type="entry name" value="Gp82"/>
</dbReference>
<dbReference type="AlphaFoldDB" id="A0AA37HJW0"/>
<evidence type="ECO:0000313" key="2">
    <source>
        <dbReference type="Proteomes" id="UP001055286"/>
    </source>
</evidence>
<gene>
    <name evidence="1" type="ORF">MPEAHAMD_6678</name>
</gene>
<proteinExistence type="predicted"/>
<reference evidence="1" key="1">
    <citation type="journal article" date="2016" name="Front. Microbiol.">
        <title>Genome Sequence of the Piezophilic, Mesophilic Sulfate-Reducing Bacterium Desulfovibrio indicus J2T.</title>
        <authorList>
            <person name="Cao J."/>
            <person name="Maignien L."/>
            <person name="Shao Z."/>
            <person name="Alain K."/>
            <person name="Jebbar M."/>
        </authorList>
    </citation>
    <scope>NUCLEOTIDE SEQUENCE</scope>
    <source>
        <strain evidence="1">JCM 32048</strain>
    </source>
</reference>
<organism evidence="1 2">
    <name type="scientific">Methylobacterium frigidaeris</name>
    <dbReference type="NCBI Taxonomy" id="2038277"/>
    <lineage>
        <taxon>Bacteria</taxon>
        <taxon>Pseudomonadati</taxon>
        <taxon>Pseudomonadota</taxon>
        <taxon>Alphaproteobacteria</taxon>
        <taxon>Hyphomicrobiales</taxon>
        <taxon>Methylobacteriaceae</taxon>
        <taxon>Methylobacterium</taxon>
    </lineage>
</organism>
<protein>
    <submittedName>
        <fullName evidence="1">Uncharacterized protein</fullName>
    </submittedName>
</protein>
<dbReference type="EMBL" id="BPQJ01000066">
    <property type="protein sequence ID" value="GJD66480.1"/>
    <property type="molecule type" value="Genomic_DNA"/>
</dbReference>
<comment type="caution">
    <text evidence="1">The sequence shown here is derived from an EMBL/GenBank/DDBJ whole genome shotgun (WGS) entry which is preliminary data.</text>
</comment>